<dbReference type="GO" id="GO:0032259">
    <property type="term" value="P:methylation"/>
    <property type="evidence" value="ECO:0007669"/>
    <property type="project" value="UniProtKB-KW"/>
</dbReference>
<dbReference type="CDD" id="cd02440">
    <property type="entry name" value="AdoMet_MTases"/>
    <property type="match status" value="1"/>
</dbReference>
<feature type="domain" description="Methyltransferase" evidence="5">
    <location>
        <begin position="53"/>
        <end position="145"/>
    </location>
</feature>
<dbReference type="InterPro" id="IPR041698">
    <property type="entry name" value="Methyltransf_25"/>
</dbReference>
<protein>
    <recommendedName>
        <fullName evidence="5">Methyltransferase domain-containing protein</fullName>
    </recommendedName>
</protein>
<dbReference type="PANTHER" id="PTHR43464:SF19">
    <property type="entry name" value="UBIQUINONE BIOSYNTHESIS O-METHYLTRANSFERASE, MITOCHONDRIAL"/>
    <property type="match status" value="1"/>
</dbReference>
<dbReference type="RefSeq" id="WP_086814864.1">
    <property type="nucleotide sequence ID" value="NZ_BJMM01000024.1"/>
</dbReference>
<evidence type="ECO:0000256" key="4">
    <source>
        <dbReference type="SAM" id="MobiDB-lite"/>
    </source>
</evidence>
<keyword evidence="1" id="KW-0489">Methyltransferase</keyword>
<evidence type="ECO:0000256" key="2">
    <source>
        <dbReference type="ARBA" id="ARBA00022679"/>
    </source>
</evidence>
<dbReference type="Pfam" id="PF13649">
    <property type="entry name" value="Methyltransf_25"/>
    <property type="match status" value="1"/>
</dbReference>
<dbReference type="EMBL" id="BJMM01000024">
    <property type="protein sequence ID" value="GEB51846.1"/>
    <property type="molecule type" value="Genomic_DNA"/>
</dbReference>
<evidence type="ECO:0000259" key="5">
    <source>
        <dbReference type="Pfam" id="PF13649"/>
    </source>
</evidence>
<feature type="region of interest" description="Disordered" evidence="4">
    <location>
        <begin position="1"/>
        <end position="20"/>
    </location>
</feature>
<dbReference type="Gene3D" id="3.40.50.150">
    <property type="entry name" value="Vaccinia Virus protein VP39"/>
    <property type="match status" value="1"/>
</dbReference>
<dbReference type="GO" id="GO:0008757">
    <property type="term" value="F:S-adenosylmethionine-dependent methyltransferase activity"/>
    <property type="evidence" value="ECO:0007669"/>
    <property type="project" value="InterPro"/>
</dbReference>
<proteinExistence type="predicted"/>
<evidence type="ECO:0000256" key="1">
    <source>
        <dbReference type="ARBA" id="ARBA00022603"/>
    </source>
</evidence>
<dbReference type="AlphaFoldDB" id="A0A4Y3R292"/>
<dbReference type="OrthoDB" id="22151at2"/>
<sequence>MQTAAWDAYARSRPDRREANAKGETTWFNWTQYPDHGPGSEVLDLPTEGNGRVLDLGCGKGGNAAHLAGSGHRVTGVDLSGVQLSAARRRWCDRPRLELLQKSAAQYLHESDEEFDAIYSVFGALWFTDPAVLLPAARRRLRPGGVLAFSQRPPVDGCYGPQAAHIDRGPDHDPYVLRRWDHSPGTWQTMLTHAGFPHTTATVLPAPPGPQQTGTLLVTAR</sequence>
<feature type="compositionally biased region" description="Basic and acidic residues" evidence="4">
    <location>
        <begin position="10"/>
        <end position="20"/>
    </location>
</feature>
<evidence type="ECO:0000313" key="7">
    <source>
        <dbReference type="Proteomes" id="UP000319210"/>
    </source>
</evidence>
<keyword evidence="7" id="KW-1185">Reference proteome</keyword>
<dbReference type="SUPFAM" id="SSF53335">
    <property type="entry name" value="S-adenosyl-L-methionine-dependent methyltransferases"/>
    <property type="match status" value="1"/>
</dbReference>
<evidence type="ECO:0000256" key="3">
    <source>
        <dbReference type="ARBA" id="ARBA00022691"/>
    </source>
</evidence>
<reference evidence="6 7" key="1">
    <citation type="submission" date="2019-06" db="EMBL/GenBank/DDBJ databases">
        <title>Whole genome shotgun sequence of Streptomyces cacaoi subsp. cacaoi NBRC 12748.</title>
        <authorList>
            <person name="Hosoyama A."/>
            <person name="Uohara A."/>
            <person name="Ohji S."/>
            <person name="Ichikawa N."/>
        </authorList>
    </citation>
    <scope>NUCLEOTIDE SEQUENCE [LARGE SCALE GENOMIC DNA]</scope>
    <source>
        <strain evidence="6 7">NBRC 12748</strain>
    </source>
</reference>
<comment type="caution">
    <text evidence="6">The sequence shown here is derived from an EMBL/GenBank/DDBJ whole genome shotgun (WGS) entry which is preliminary data.</text>
</comment>
<gene>
    <name evidence="6" type="ORF">SCA03_43970</name>
</gene>
<keyword evidence="2" id="KW-0808">Transferase</keyword>
<evidence type="ECO:0000313" key="6">
    <source>
        <dbReference type="EMBL" id="GEB51846.1"/>
    </source>
</evidence>
<dbReference type="InterPro" id="IPR029063">
    <property type="entry name" value="SAM-dependent_MTases_sf"/>
</dbReference>
<name>A0A4Y3R292_STRCI</name>
<dbReference type="Proteomes" id="UP000319210">
    <property type="component" value="Unassembled WGS sequence"/>
</dbReference>
<dbReference type="PANTHER" id="PTHR43464">
    <property type="entry name" value="METHYLTRANSFERASE"/>
    <property type="match status" value="1"/>
</dbReference>
<keyword evidence="3" id="KW-0949">S-adenosyl-L-methionine</keyword>
<accession>A0A4Y3R292</accession>
<organism evidence="6 7">
    <name type="scientific">Streptomyces cacaoi</name>
    <dbReference type="NCBI Taxonomy" id="1898"/>
    <lineage>
        <taxon>Bacteria</taxon>
        <taxon>Bacillati</taxon>
        <taxon>Actinomycetota</taxon>
        <taxon>Actinomycetes</taxon>
        <taxon>Kitasatosporales</taxon>
        <taxon>Streptomycetaceae</taxon>
        <taxon>Streptomyces</taxon>
    </lineage>
</organism>